<protein>
    <recommendedName>
        <fullName evidence="1">NAD(P)-binding domain-containing protein</fullName>
    </recommendedName>
</protein>
<dbReference type="EMBL" id="AJAQ01000045">
    <property type="protein sequence ID" value="EOH88402.1"/>
    <property type="molecule type" value="Genomic_DNA"/>
</dbReference>
<feature type="domain" description="NAD(P)-binding" evidence="1">
    <location>
        <begin position="8"/>
        <end position="190"/>
    </location>
</feature>
<organism evidence="2 3">
    <name type="scientific">Enterococcus pallens ATCC BAA-351</name>
    <dbReference type="NCBI Taxonomy" id="1158607"/>
    <lineage>
        <taxon>Bacteria</taxon>
        <taxon>Bacillati</taxon>
        <taxon>Bacillota</taxon>
        <taxon>Bacilli</taxon>
        <taxon>Lactobacillales</taxon>
        <taxon>Enterococcaceae</taxon>
        <taxon>Enterococcus</taxon>
    </lineage>
</organism>
<evidence type="ECO:0000313" key="3">
    <source>
        <dbReference type="Proteomes" id="UP000013782"/>
    </source>
</evidence>
<dbReference type="InterPro" id="IPR016040">
    <property type="entry name" value="NAD(P)-bd_dom"/>
</dbReference>
<dbReference type="AlphaFoldDB" id="R2PV32"/>
<dbReference type="eggNOG" id="COG0702">
    <property type="taxonomic scope" value="Bacteria"/>
</dbReference>
<dbReference type="Proteomes" id="UP000013782">
    <property type="component" value="Unassembled WGS sequence"/>
</dbReference>
<sequence length="213" mass="24231">MSKIMILGANGAMARLVTEKLVNETDHQLILFLRNADRLHQYKNNDRVQLVDGNVYDAQTLLEAMKNVDIVYSNLGGTDLDEQINQVLSSMKKLNIKRFIYISSLGAHHEVPGKYGEWNEQAIKDYLPGFRKSADLVEKSGLEYTEIRPAWLTNKDEIDYETTQVDEPFKGTEVSRKSVAEFVFTILNQPDSYVNKSIGLNKPNTDGDKPSWM</sequence>
<evidence type="ECO:0000313" key="2">
    <source>
        <dbReference type="EMBL" id="EOH88402.1"/>
    </source>
</evidence>
<name>R2PV32_9ENTE</name>
<dbReference type="InterPro" id="IPR036291">
    <property type="entry name" value="NAD(P)-bd_dom_sf"/>
</dbReference>
<dbReference type="PANTHER" id="PTHR15020:SF50">
    <property type="entry name" value="UPF0659 PROTEIN YMR090W"/>
    <property type="match status" value="1"/>
</dbReference>
<keyword evidence="3" id="KW-1185">Reference proteome</keyword>
<dbReference type="Gene3D" id="3.40.50.720">
    <property type="entry name" value="NAD(P)-binding Rossmann-like Domain"/>
    <property type="match status" value="1"/>
</dbReference>
<dbReference type="SUPFAM" id="SSF51735">
    <property type="entry name" value="NAD(P)-binding Rossmann-fold domains"/>
    <property type="match status" value="1"/>
</dbReference>
<dbReference type="OrthoDB" id="9803892at2"/>
<reference evidence="2 3" key="1">
    <citation type="submission" date="2013-02" db="EMBL/GenBank/DDBJ databases">
        <title>The Genome Sequence of Enterococcus pallens BAA-351.</title>
        <authorList>
            <consortium name="The Broad Institute Genome Sequencing Platform"/>
            <consortium name="The Broad Institute Genome Sequencing Center for Infectious Disease"/>
            <person name="Earl A.M."/>
            <person name="Gilmore M.S."/>
            <person name="Lebreton F."/>
            <person name="Walker B."/>
            <person name="Young S.K."/>
            <person name="Zeng Q."/>
            <person name="Gargeya S."/>
            <person name="Fitzgerald M."/>
            <person name="Haas B."/>
            <person name="Abouelleil A."/>
            <person name="Alvarado L."/>
            <person name="Arachchi H.M."/>
            <person name="Berlin A.M."/>
            <person name="Chapman S.B."/>
            <person name="Dewar J."/>
            <person name="Goldberg J."/>
            <person name="Griggs A."/>
            <person name="Gujja S."/>
            <person name="Hansen M."/>
            <person name="Howarth C."/>
            <person name="Imamovic A."/>
            <person name="Larimer J."/>
            <person name="McCowan C."/>
            <person name="Murphy C."/>
            <person name="Neiman D."/>
            <person name="Pearson M."/>
            <person name="Priest M."/>
            <person name="Roberts A."/>
            <person name="Saif S."/>
            <person name="Shea T."/>
            <person name="Sisk P."/>
            <person name="Sykes S."/>
            <person name="Wortman J."/>
            <person name="Nusbaum C."/>
            <person name="Birren B."/>
        </authorList>
    </citation>
    <scope>NUCLEOTIDE SEQUENCE [LARGE SCALE GENOMIC DNA]</scope>
    <source>
        <strain evidence="2 3">ATCC BAA-351</strain>
    </source>
</reference>
<accession>R2PV32</accession>
<dbReference type="PATRIC" id="fig|1158607.3.peg.4197"/>
<comment type="caution">
    <text evidence="2">The sequence shown here is derived from an EMBL/GenBank/DDBJ whole genome shotgun (WGS) entry which is preliminary data.</text>
</comment>
<proteinExistence type="predicted"/>
<dbReference type="PANTHER" id="PTHR15020">
    <property type="entry name" value="FLAVIN REDUCTASE-RELATED"/>
    <property type="match status" value="1"/>
</dbReference>
<dbReference type="HOGENOM" id="CLU_025711_6_0_9"/>
<gene>
    <name evidence="2" type="ORF">UAU_04220</name>
</gene>
<evidence type="ECO:0000259" key="1">
    <source>
        <dbReference type="Pfam" id="PF13460"/>
    </source>
</evidence>
<dbReference type="STRING" id="160454.RV10_GL002695"/>
<dbReference type="RefSeq" id="WP_010759164.1">
    <property type="nucleotide sequence ID" value="NZ_ASWD01000003.1"/>
</dbReference>
<dbReference type="Pfam" id="PF13460">
    <property type="entry name" value="NAD_binding_10"/>
    <property type="match status" value="1"/>
</dbReference>